<feature type="coiled-coil region" evidence="1">
    <location>
        <begin position="477"/>
        <end position="552"/>
    </location>
</feature>
<dbReference type="Ensembl" id="ENSCPGT00000013005.1">
    <property type="protein sequence ID" value="ENSCPGP00000011850.1"/>
    <property type="gene ID" value="ENSCPGG00000008448.1"/>
</dbReference>
<feature type="compositionally biased region" description="Acidic residues" evidence="2">
    <location>
        <begin position="235"/>
        <end position="251"/>
    </location>
</feature>
<feature type="region of interest" description="Disordered" evidence="2">
    <location>
        <begin position="797"/>
        <end position="828"/>
    </location>
</feature>
<name>A0A8C3JQV5_9CHAR</name>
<feature type="region of interest" description="Disordered" evidence="2">
    <location>
        <begin position="438"/>
        <end position="464"/>
    </location>
</feature>
<evidence type="ECO:0000256" key="1">
    <source>
        <dbReference type="SAM" id="Coils"/>
    </source>
</evidence>
<feature type="coiled-coil region" evidence="1">
    <location>
        <begin position="393"/>
        <end position="420"/>
    </location>
</feature>
<sequence length="845" mass="91120">MSLCHCASVSLCHHVTLRPAHHSALVPPCHHATVPLCHHATVPLCYHAMVPLCHHATVPLCHWATMLRCHCATGPPCHCATMLRCYCAAMPPCHHTIVPPRHHTTVPPCRCATLPSYHHAIVSPCHRTTGPLTALMLACEHCSLESAELLLSHGAALGDEDRWRLATQTPSRALRRLLRCARRGGRGEPPPPHCHAHFRAKKGEKKGGKKGGLFLFLPAENGNSAPQGEETPSSESEEEEEEDEDEEDEEQRDGCAVRRLRERLARKTRECQRLAATAEGIRQRVRELARLLPGCPTADGTEDEDGACLALLAQHVGELRKRMAEEEEEEGDGGGQTPGDAEVPALLPFLAWLGDECAKMRVAKANAVARSKGLRKEVEEALRSKLHYEVVSAEAVRKSLAAWEKLVVELERALSRADQTHAKMLQGSRSLLENLRREPTLPPSVGKTPSPCPVNGTEPAPGGKSLEKEVVELKESNGRLLGELARLGGERERLQEELRGLREREESGAETSAAGPGVATLARELVVQREEAARLRRRLAGQRRELAALRDGVGERVREGAGGAAGGDAGAGVLRELHLKLDGLVRSQHEALQLVAEMEGDGTGEDGGAGMLGETEGEAGEETGTVGVMEGATGTAATPCGREVAEEVAGRWRGAVEEAKRAAEAAEARAAEREREARELRETAQGLERSLGNLRARAGELATACRDKDGKMKKLLAETEKLSAEVGASTRCHPLSPRHPLCLPTFLFSPPSSSPPSQVQQKNHRDIVAIYRTHLLNAAQVGSPWSRGGGDGDNFGWKIQIGSPAPDLGAPREAGSGPTAKLSSPQGFMDEGVHTMLLHILRTEE</sequence>
<proteinExistence type="predicted"/>
<feature type="coiled-coil region" evidence="1">
    <location>
        <begin position="649"/>
        <end position="697"/>
    </location>
</feature>
<evidence type="ECO:0000313" key="4">
    <source>
        <dbReference type="Proteomes" id="UP000694419"/>
    </source>
</evidence>
<dbReference type="Proteomes" id="UP000694419">
    <property type="component" value="Unplaced"/>
</dbReference>
<feature type="region of interest" description="Disordered" evidence="2">
    <location>
        <begin position="182"/>
        <end position="254"/>
    </location>
</feature>
<keyword evidence="4" id="KW-1185">Reference proteome</keyword>
<protein>
    <submittedName>
        <fullName evidence="3">Ankyrin repeat domain 35</fullName>
    </submittedName>
</protein>
<evidence type="ECO:0000256" key="2">
    <source>
        <dbReference type="SAM" id="MobiDB-lite"/>
    </source>
</evidence>
<feature type="compositionally biased region" description="Basic residues" evidence="2">
    <location>
        <begin position="194"/>
        <end position="209"/>
    </location>
</feature>
<accession>A0A8C3JQV5</accession>
<organism evidence="3 4">
    <name type="scientific">Calidris pygmaea</name>
    <name type="common">Spoon-billed sandpiper</name>
    <dbReference type="NCBI Taxonomy" id="425635"/>
    <lineage>
        <taxon>Eukaryota</taxon>
        <taxon>Metazoa</taxon>
        <taxon>Chordata</taxon>
        <taxon>Craniata</taxon>
        <taxon>Vertebrata</taxon>
        <taxon>Euteleostomi</taxon>
        <taxon>Archelosauria</taxon>
        <taxon>Archosauria</taxon>
        <taxon>Dinosauria</taxon>
        <taxon>Saurischia</taxon>
        <taxon>Theropoda</taxon>
        <taxon>Coelurosauria</taxon>
        <taxon>Aves</taxon>
        <taxon>Neognathae</taxon>
        <taxon>Neoaves</taxon>
        <taxon>Charadriiformes</taxon>
        <taxon>Scolopacidae</taxon>
        <taxon>Calidris</taxon>
    </lineage>
</organism>
<reference evidence="3" key="2">
    <citation type="submission" date="2025-09" db="UniProtKB">
        <authorList>
            <consortium name="Ensembl"/>
        </authorList>
    </citation>
    <scope>IDENTIFICATION</scope>
</reference>
<keyword evidence="1" id="KW-0175">Coiled coil</keyword>
<evidence type="ECO:0000313" key="3">
    <source>
        <dbReference type="Ensembl" id="ENSCPGP00000011850.1"/>
    </source>
</evidence>
<reference evidence="3" key="1">
    <citation type="submission" date="2025-08" db="UniProtKB">
        <authorList>
            <consortium name="Ensembl"/>
        </authorList>
    </citation>
    <scope>IDENTIFICATION</scope>
</reference>
<dbReference type="AlphaFoldDB" id="A0A8C3JQV5"/>